<accession>A0A090CG62</accession>
<organism evidence="3 4">
    <name type="scientific">Podospora anserina (strain S / ATCC MYA-4624 / DSM 980 / FGSC 10383)</name>
    <name type="common">Pleurage anserina</name>
    <dbReference type="NCBI Taxonomy" id="515849"/>
    <lineage>
        <taxon>Eukaryota</taxon>
        <taxon>Fungi</taxon>
        <taxon>Dikarya</taxon>
        <taxon>Ascomycota</taxon>
        <taxon>Pezizomycotina</taxon>
        <taxon>Sordariomycetes</taxon>
        <taxon>Sordariomycetidae</taxon>
        <taxon>Sordariales</taxon>
        <taxon>Podosporaceae</taxon>
        <taxon>Podospora</taxon>
        <taxon>Podospora anserina</taxon>
    </lineage>
</organism>
<dbReference type="EMBL" id="FO904938">
    <property type="protein sequence ID" value="CDP27156.1"/>
    <property type="molecule type" value="Genomic_DNA"/>
</dbReference>
<dbReference type="FunCoup" id="A0A090CG62">
    <property type="interactions" value="25"/>
</dbReference>
<protein>
    <recommendedName>
        <fullName evidence="5">Protein ZIP4 homolog</fullName>
    </recommendedName>
</protein>
<reference evidence="4" key="2">
    <citation type="journal article" date="2014" name="Genetics">
        <title>Maintaining two mating types: Structure of the mating type locus and its role in heterokaryosis in Podospora anserina.</title>
        <authorList>
            <person name="Grognet P."/>
            <person name="Bidard F."/>
            <person name="Kuchly C."/>
            <person name="Tong L.C.H."/>
            <person name="Coppin E."/>
            <person name="Benkhali J.A."/>
            <person name="Couloux A."/>
            <person name="Wincker P."/>
            <person name="Debuchy R."/>
            <person name="Silar P."/>
        </authorList>
    </citation>
    <scope>GENOME REANNOTATION</scope>
    <source>
        <strain evidence="4">S / ATCC MYA-4624 / DSM 980 / FGSC 10383</strain>
    </source>
</reference>
<feature type="compositionally biased region" description="Pro residues" evidence="2">
    <location>
        <begin position="39"/>
        <end position="57"/>
    </location>
</feature>
<dbReference type="PANTHER" id="PTHR40375:SF2">
    <property type="entry name" value="SPORULATION-SPECIFIC PROTEIN 22"/>
    <property type="match status" value="1"/>
</dbReference>
<dbReference type="InterPro" id="IPR013940">
    <property type="entry name" value="Spo22/ZIP4/TEX11"/>
</dbReference>
<dbReference type="STRING" id="515849.A0A090CG62"/>
<sequence>MPPLRSTISSHNRRLPSKPLPPTRGVSATGAGTGVRPRLSPPPFSSPPPRSLVPPRRPTGQTHMLTTEAPAPTQSKTERRITPCVEFANRLLNLLSVPNDIPAAEGLTEEITEHIDKLHLLCQRPQPSSSAQHQQQQHSPEEIDIDGVGVRLWNLCTRLWRDCNDPINPPEAPNTRLRKLALYGKALGFWLVVFARSARNKRKRRSDLVDVIKLGLKITRDLVGTKETKLSGNALQIVADHKTHLQDLGREGWMEEEVSEANCLEVEYFIWRTALAWVEGRLDVAEHMYSSAERLRGFLTRDYTERLADVLYEIGKSLSGKEDYKIAVKWLERANEVVNSVGVEQLTREGVELRLAILQALITALLGTGTEENYEKAKNYVDFVEVEMGNKMVVCLLKLEVMYKTPNAEVFDEEGYADVLRHLIRNFDGKKGMGSGAEFKLVVHHVRRLHDKAPGAGCAVMDDFILVLRTLGGTGGQEFMEKALVTRMWMMTQQRDSMETVRRLGELFGNVARAVSAEAAVAAQALSYTQGEYALAEAWCQLALAPIFEKGGPGNNAKLESMETATRVINDMSATSWKEPMTAYLAFKVAIRTEDRVLAGKCLETISQTPEHVDFLGACIAESQKAGDVICAIAALKKLQDRYEYKEPNPTHLPALFRCTIRLLNMLVDRADAGENGVVEDLCDMFDAGELPLNAHTGSPLTDQTVVVALEKQKKENPRRKLFTVDELEWFSRNSYNLALKNTTTWDLRYIVRMLTSCVHITGHFPPDMGGSQLVEMGLKMLFSRFIISSALVSQARAEDNVTKQLEYYTAMREHVLAFDTDLPELLPRLDEHSRDDMLRKHATLLTFDFEAAVVLEAWDDLGGIVQRAVGCKSVTAFQAMADSLLRARAPGQVLYSTMRRLVNEIWALEAFDAVKLAKYTRCLFQATLPVDDGLAMRLLEEACGKARELRESEAGWPEEELEWMAATAFNHGIDCFAAGERERARGWGEGAVKLAGFCRDGGGLEGVLRGKLGRLELG</sequence>
<keyword evidence="1" id="KW-0469">Meiosis</keyword>
<evidence type="ECO:0000313" key="4">
    <source>
        <dbReference type="Proteomes" id="UP000001197"/>
    </source>
</evidence>
<evidence type="ECO:0000313" key="3">
    <source>
        <dbReference type="EMBL" id="CDP27156.1"/>
    </source>
</evidence>
<keyword evidence="4" id="KW-1185">Reference proteome</keyword>
<dbReference type="InParanoid" id="A0A090CG62"/>
<dbReference type="AlphaFoldDB" id="A0A090CG62"/>
<dbReference type="PANTHER" id="PTHR40375">
    <property type="entry name" value="SPORULATION-SPECIFIC PROTEIN 22"/>
    <property type="match status" value="1"/>
</dbReference>
<dbReference type="Pfam" id="PF08631">
    <property type="entry name" value="SPO22"/>
    <property type="match status" value="1"/>
</dbReference>
<evidence type="ECO:0008006" key="5">
    <source>
        <dbReference type="Google" id="ProtNLM"/>
    </source>
</evidence>
<dbReference type="eggNOG" id="KOG4814">
    <property type="taxonomic scope" value="Eukaryota"/>
</dbReference>
<feature type="compositionally biased region" description="Polar residues" evidence="2">
    <location>
        <begin position="1"/>
        <end position="10"/>
    </location>
</feature>
<feature type="region of interest" description="Disordered" evidence="2">
    <location>
        <begin position="1"/>
        <end position="79"/>
    </location>
</feature>
<dbReference type="InterPro" id="IPR039057">
    <property type="entry name" value="Spo22/ZIP4"/>
</dbReference>
<evidence type="ECO:0000256" key="1">
    <source>
        <dbReference type="ARBA" id="ARBA00023254"/>
    </source>
</evidence>
<name>A0A090CG62_PODAN</name>
<reference evidence="3 4" key="1">
    <citation type="journal article" date="2008" name="Genome Biol.">
        <title>The genome sequence of the model ascomycete fungus Podospora anserina.</title>
        <authorList>
            <person name="Espagne E."/>
            <person name="Lespinet O."/>
            <person name="Malagnac F."/>
            <person name="Da Silva C."/>
            <person name="Jaillon O."/>
            <person name="Porcel B.M."/>
            <person name="Couloux A."/>
            <person name="Aury J.-M."/>
            <person name="Segurens B."/>
            <person name="Poulain J."/>
            <person name="Anthouard V."/>
            <person name="Grossetete S."/>
            <person name="Khalili H."/>
            <person name="Coppin E."/>
            <person name="Dequard-Chablat M."/>
            <person name="Picard M."/>
            <person name="Contamine V."/>
            <person name="Arnaise S."/>
            <person name="Bourdais A."/>
            <person name="Berteaux-Lecellier V."/>
            <person name="Gautheret D."/>
            <person name="de Vries R.P."/>
            <person name="Battaglia E."/>
            <person name="Coutinho P.M."/>
            <person name="Danchin E.G.J."/>
            <person name="Henrissat B."/>
            <person name="El Khoury R."/>
            <person name="Sainsard-Chanet A."/>
            <person name="Boivin A."/>
            <person name="Pinan-Lucarre B."/>
            <person name="Sellem C.H."/>
            <person name="Debuchy R."/>
            <person name="Wincker P."/>
            <person name="Weissenbach J."/>
            <person name="Silar P."/>
        </authorList>
    </citation>
    <scope>NUCLEOTIDE SEQUENCE [LARGE SCALE GENOMIC DNA]</scope>
    <source>
        <strain evidence="4">S / ATCC MYA-4624 / DSM 980 / FGSC 10383</strain>
    </source>
</reference>
<dbReference type="GO" id="GO:0051321">
    <property type="term" value="P:meiotic cell cycle"/>
    <property type="evidence" value="ECO:0007669"/>
    <property type="project" value="UniProtKB-KW"/>
</dbReference>
<evidence type="ECO:0000256" key="2">
    <source>
        <dbReference type="SAM" id="MobiDB-lite"/>
    </source>
</evidence>
<dbReference type="GO" id="GO:0090173">
    <property type="term" value="P:regulation of synaptonemal complex assembly"/>
    <property type="evidence" value="ECO:0007669"/>
    <property type="project" value="InterPro"/>
</dbReference>
<proteinExistence type="predicted"/>
<dbReference type="Proteomes" id="UP000001197">
    <property type="component" value="Chromosome 3"/>
</dbReference>